<feature type="transmembrane region" description="Helical" evidence="1">
    <location>
        <begin position="226"/>
        <end position="244"/>
    </location>
</feature>
<dbReference type="AlphaFoldDB" id="A0A1H1BBF1"/>
<dbReference type="OrthoDB" id="197051at2157"/>
<keyword evidence="1" id="KW-1133">Transmembrane helix</keyword>
<keyword evidence="1" id="KW-0472">Membrane</keyword>
<protein>
    <recommendedName>
        <fullName evidence="4">Membrane domain of glycerophosphoryl diester phosphodiesterase</fullName>
    </recommendedName>
</protein>
<dbReference type="Proteomes" id="UP000198848">
    <property type="component" value="Unassembled WGS sequence"/>
</dbReference>
<feature type="transmembrane region" description="Helical" evidence="1">
    <location>
        <begin position="168"/>
        <end position="192"/>
    </location>
</feature>
<keyword evidence="3" id="KW-1185">Reference proteome</keyword>
<evidence type="ECO:0000313" key="3">
    <source>
        <dbReference type="Proteomes" id="UP000198848"/>
    </source>
</evidence>
<organism evidence="2 3">
    <name type="scientific">Natronobacterium texcoconense</name>
    <dbReference type="NCBI Taxonomy" id="1095778"/>
    <lineage>
        <taxon>Archaea</taxon>
        <taxon>Methanobacteriati</taxon>
        <taxon>Methanobacteriota</taxon>
        <taxon>Stenosarchaea group</taxon>
        <taxon>Halobacteria</taxon>
        <taxon>Halobacteriales</taxon>
        <taxon>Natrialbaceae</taxon>
        <taxon>Natronobacterium</taxon>
    </lineage>
</organism>
<proteinExistence type="predicted"/>
<feature type="transmembrane region" description="Helical" evidence="1">
    <location>
        <begin position="79"/>
        <end position="102"/>
    </location>
</feature>
<evidence type="ECO:0008006" key="4">
    <source>
        <dbReference type="Google" id="ProtNLM"/>
    </source>
</evidence>
<sequence>MQPVKCAEDVDGCDCLRCRDLEGDVVRRSVGDDALWGSRLLRSYPSLVAFAAVLAAAESARQLFDLTLSVPVVGELFEIPLLLVGPFLVFRGYIVAVTVSALRGESSPASGSILGYTVYRLPALVGATLIQAAIALVAVAVAVLGVIVLGSIAIGISEAFALDFVDGTVFGPLFSGVSGTLLFGSVGSAFLFKFWLAPDICVAGGYGPERALRLSWAITASHTRRLLLVVAGFALTIFIPLVIGRGLTTLTSQHLLETPGISGLGLFAQSILYVLWFSIGTQIYVRSVLER</sequence>
<evidence type="ECO:0000313" key="2">
    <source>
        <dbReference type="EMBL" id="SDQ49200.1"/>
    </source>
</evidence>
<feature type="transmembrane region" description="Helical" evidence="1">
    <location>
        <begin position="44"/>
        <end position="64"/>
    </location>
</feature>
<feature type="transmembrane region" description="Helical" evidence="1">
    <location>
        <begin position="264"/>
        <end position="285"/>
    </location>
</feature>
<gene>
    <name evidence="2" type="ORF">SAMN04489842_0989</name>
</gene>
<feature type="transmembrane region" description="Helical" evidence="1">
    <location>
        <begin position="123"/>
        <end position="156"/>
    </location>
</feature>
<evidence type="ECO:0000256" key="1">
    <source>
        <dbReference type="SAM" id="Phobius"/>
    </source>
</evidence>
<accession>A0A1H1BBF1</accession>
<name>A0A1H1BBF1_NATTX</name>
<dbReference type="RefSeq" id="WP_090378155.1">
    <property type="nucleotide sequence ID" value="NZ_FNLC01000001.1"/>
</dbReference>
<reference evidence="3" key="1">
    <citation type="submission" date="2016-10" db="EMBL/GenBank/DDBJ databases">
        <authorList>
            <person name="Varghese N."/>
            <person name="Submissions S."/>
        </authorList>
    </citation>
    <scope>NUCLEOTIDE SEQUENCE [LARGE SCALE GENOMIC DNA]</scope>
    <source>
        <strain evidence="3">DSM 24767</strain>
    </source>
</reference>
<dbReference type="EMBL" id="FNLC01000001">
    <property type="protein sequence ID" value="SDQ49200.1"/>
    <property type="molecule type" value="Genomic_DNA"/>
</dbReference>
<keyword evidence="1" id="KW-0812">Transmembrane</keyword>